<dbReference type="InterPro" id="IPR043197">
    <property type="entry name" value="Plakin"/>
</dbReference>
<feature type="region of interest" description="Disordered" evidence="5">
    <location>
        <begin position="2628"/>
        <end position="2648"/>
    </location>
</feature>
<comment type="subcellular location">
    <subcellularLocation>
        <location evidence="1">Cytoplasm</location>
        <location evidence="1">Cytoskeleton</location>
    </subcellularLocation>
</comment>
<dbReference type="GO" id="GO:0030056">
    <property type="term" value="C:hemidesmosome"/>
    <property type="evidence" value="ECO:0007669"/>
    <property type="project" value="TreeGrafter"/>
</dbReference>
<protein>
    <recommendedName>
        <fullName evidence="6">GAR domain-containing protein</fullName>
    </recommendedName>
</protein>
<feature type="coiled-coil region" evidence="4">
    <location>
        <begin position="2163"/>
        <end position="2208"/>
    </location>
</feature>
<reference evidence="8" key="1">
    <citation type="submission" date="2024-02" db="UniProtKB">
        <authorList>
            <consortium name="WormBaseParasite"/>
        </authorList>
    </citation>
    <scope>IDENTIFICATION</scope>
</reference>
<accession>A0AAF3FD94</accession>
<dbReference type="Pfam" id="PF00435">
    <property type="entry name" value="Spectrin"/>
    <property type="match status" value="5"/>
</dbReference>
<dbReference type="InterPro" id="IPR011992">
    <property type="entry name" value="EF-hand-dom_pair"/>
</dbReference>
<dbReference type="GO" id="GO:0008017">
    <property type="term" value="F:microtubule binding"/>
    <property type="evidence" value="ECO:0007669"/>
    <property type="project" value="InterPro"/>
</dbReference>
<keyword evidence="7" id="KW-1185">Reference proteome</keyword>
<dbReference type="SMART" id="SM00150">
    <property type="entry name" value="SPEC"/>
    <property type="match status" value="18"/>
</dbReference>
<keyword evidence="2" id="KW-0963">Cytoplasm</keyword>
<dbReference type="GO" id="GO:0005882">
    <property type="term" value="C:intermediate filament"/>
    <property type="evidence" value="ECO:0007669"/>
    <property type="project" value="TreeGrafter"/>
</dbReference>
<dbReference type="CDD" id="cd00176">
    <property type="entry name" value="SPEC"/>
    <property type="match status" value="7"/>
</dbReference>
<evidence type="ECO:0000256" key="5">
    <source>
        <dbReference type="SAM" id="MobiDB-lite"/>
    </source>
</evidence>
<dbReference type="GO" id="GO:0042060">
    <property type="term" value="P:wound healing"/>
    <property type="evidence" value="ECO:0007669"/>
    <property type="project" value="TreeGrafter"/>
</dbReference>
<proteinExistence type="predicted"/>
<dbReference type="SMART" id="SM00243">
    <property type="entry name" value="GAS2"/>
    <property type="match status" value="1"/>
</dbReference>
<feature type="compositionally biased region" description="Basic and acidic residues" evidence="5">
    <location>
        <begin position="2069"/>
        <end position="2083"/>
    </location>
</feature>
<organism evidence="7 8">
    <name type="scientific">Mesorhabditis belari</name>
    <dbReference type="NCBI Taxonomy" id="2138241"/>
    <lineage>
        <taxon>Eukaryota</taxon>
        <taxon>Metazoa</taxon>
        <taxon>Ecdysozoa</taxon>
        <taxon>Nematoda</taxon>
        <taxon>Chromadorea</taxon>
        <taxon>Rhabditida</taxon>
        <taxon>Rhabditina</taxon>
        <taxon>Rhabditomorpha</taxon>
        <taxon>Rhabditoidea</taxon>
        <taxon>Rhabditidae</taxon>
        <taxon>Mesorhabditinae</taxon>
        <taxon>Mesorhabditis</taxon>
    </lineage>
</organism>
<dbReference type="PROSITE" id="PS51460">
    <property type="entry name" value="GAR"/>
    <property type="match status" value="1"/>
</dbReference>
<dbReference type="PANTHER" id="PTHR23169:SF23">
    <property type="entry name" value="SHORT STOP, ISOFORM H"/>
    <property type="match status" value="1"/>
</dbReference>
<dbReference type="WBParaSite" id="MBELARI_LOCUS493">
    <property type="protein sequence ID" value="MBELARI_LOCUS493"/>
    <property type="gene ID" value="MBELARI_LOCUS493"/>
</dbReference>
<feature type="coiled-coil region" evidence="4">
    <location>
        <begin position="460"/>
        <end position="528"/>
    </location>
</feature>
<dbReference type="GO" id="GO:0005737">
    <property type="term" value="C:cytoplasm"/>
    <property type="evidence" value="ECO:0007669"/>
    <property type="project" value="TreeGrafter"/>
</dbReference>
<evidence type="ECO:0000256" key="1">
    <source>
        <dbReference type="ARBA" id="ARBA00004245"/>
    </source>
</evidence>
<name>A0AAF3FD94_9BILA</name>
<dbReference type="InterPro" id="IPR018159">
    <property type="entry name" value="Spectrin/alpha-actinin"/>
</dbReference>
<feature type="coiled-coil region" evidence="4">
    <location>
        <begin position="133"/>
        <end position="196"/>
    </location>
</feature>
<dbReference type="InterPro" id="IPR002017">
    <property type="entry name" value="Spectrin_repeat"/>
</dbReference>
<dbReference type="Pfam" id="PF02187">
    <property type="entry name" value="GAS2"/>
    <property type="match status" value="1"/>
</dbReference>
<feature type="domain" description="GAR" evidence="6">
    <location>
        <begin position="2527"/>
        <end position="2599"/>
    </location>
</feature>
<feature type="region of interest" description="Disordered" evidence="5">
    <location>
        <begin position="2061"/>
        <end position="2083"/>
    </location>
</feature>
<sequence>MLEKAIEMEWEALQNQQEATRKKLEDAEKIVDGVNQLDRWLHGKQRLIDSVGAPSTDSHMAKGQRAQIDMLKIDTENERLNMEKLKDLAEKLGDSATNDGDKEIIQKQIDLLNDRWGSLNDGLEKKESNISRAAELGAEIAQINKEIKKKLGELEHEVDAVSRLPSTEINQQLSKLDELKRREGEVNELLEKLGEKVKKADEYAVDSTNQTEIAEGLLNAKTKTAELDKKIDSVKQAALSVKDQGDLLDRHVDGLLDSIQLLALDINNSPPICADKEKLFDEISRFSHLYDEILGKEGDVNDLVKQFIDQEATLKNHLVGDEQGLAKAQEEAQGPDARHLKRGAENLCDDVRALSKKARNGLAAVQKKIDLRTKFDKLIDESTAFAEGKEAELEKDKEMINRERLQAKLSEVESFWGKTGRELKQLGQDLKQILPDEAHQSIDLPIEELGERFEGLIEKMRLIDLTLNEKRKEAENVKEKTIRLATRLNSLYSDLNDLDPIGRSLDELQKQNEQCDEMNAELNERESELNSIYDLWKSALNIQAVTPEQLATNQQHLDDMKRLIAKGKRKIGDRFKKIGSIEEDLKRIENESKAVIDDVNRLAEHDALKNENGLTDPKTRAEELRQLKDQLRPVSERADSVQAECKALIKTASPDADTKQLSSTLAEVSRAVDGINASIGAKQLALDAAVQQMGSYNDAQRDLQNWLEETEELVGNQKMPSSDAKVAKAQLQSYDVLLKHIEDKETSVDGFRGMIGKLANIASNDDEKKVLSGKADEITNRYEDLLEGAQKAQARLRDTVDLAEKFTHELAPFEQWLQQVEKKIGQLGNVPTDSERLGTQIHEVEEIRDEIDKKNDVVDKICQLGPALASLVSVEDAGELEAQIGNATAKHGQLAERAEQCHLSLHAMGELISDFEQDMTELATWLDQIEQDMAGVEELPINPEELVEQTNLLSELVESVTERDALVANVVRVGKTLCKATTADEALALQGKIDGLKNRYVAVANYADEKLGQLSKAIPLSDRFHEGIERVMEWVEAVEDDLRHIDSVDLDTQQQLIHGIDEDVTQWRPEVEELVAVSSQLQQLAGPERAEELYAHTQEMQRRVNLIADQVGRRAERLDLAERQSRAVVEELEFVLEWLNDAKERVMNAAPLAIDPDYLKAQLRNQKLLNEDLSVQKARLRDATAECRKVARQIGPEGGQDALLLEKAEGARELADEVSHVCAERTEALEQALALAEQIGASFDDMSIWLDQVEDELANQPAVTTATPPHELSKQQQHNIELSAVIAAQRPLVERFEKDVRALVDLVGQEDAVALEQIYDQIVGRFQDVQKQVKERGEGIDSILDVTEAFGNRLDVFLATLEGAAESLRQPAAVSADPGLLQNRIAENEALLDSLKDKENALAAMKERAAELLARAQPGDDAASEVAAKIQALEQLWNEIGDGAQMRGAFLQDALAKANLFWNELDNCQKAIDDLKARLETIEPAIGQPEKIREQQNGMIEIEKGVQTTKPRIENLRYAGAALLAIIPEEEQTAVEQQVDMIDRGFDTITKMFADKSVHLGKAMEQAMGFHEDLAALNEFLDSAEQRLQSMGPAEQMAVHEIQPRLEELQLFRIELDDHAMLKEQINQTAQGLVAGAPAHQTAAVRIPIAELNGRWSRLYGDIADREHKIERAMLEMGRLGEAVGQLTAWIDKTQSTIDELGAHAPTNLRAVEIAQCKLAVVNNDIHAHEPSIKSINASASKLRQSSDPSTLKEVMGMNEKWKNLQESIGSLGAGLERAKGAAEDIGGEMERWLAYVEDVEAQLATTKPTGGLPETAKQHLEDFLGLKDEIEGNTPALEAHVVITEDYLTAHPEDEGSWIGKSAHTLRHKWNRCKDLLLDREKKLSLALEEAIALEESMQSTSQWVTNMEEALAAVSPIGRLPEVLERQKDEQQHMADEVNEKKAAMAEMQATGTRMQYYCEKKDAIPIKNGLVSLRHRFEKVAQKVAERGKQLDSAQAETDAWLESAKDLEFWMAEMGVKLEEEIPTTANHHKLLELRDEAKEAKQELIGKKPEFEAVRRRGQSVGDHAPKTERKEIEKKNGQLKKDWDQLEKVATDRLRKAEEAVLESGAFDDAIEDIEAWIDAMLLDAETDSAMAGTRVHGDIDTVRDLIEKENKRGDEKAAKKKQVDKLLKKADELIERGVDEKDDVRESKKRLQEKWEAIEAAANARADALRMAKDEAEDFDAKAHALLSWMDEKDEKLRVNNKEPNLDKAIDVAQGVVDEMKFEEPRKEALLALCAAIQTKAHPAAEQPMRHWNKLLTARWKEVEDRALEKTVDLKEQKQKNEEREKALKELLAFVAKKRDQLLAMSSAPTPEDLTTVDNMLQAYEQLDFELNEKQPEVDDAVKGGQKAKNPKAIQLGDEWKRLWLDALGHKNALDETKELLEEMKRLEGWQWEDWKERYCEWNDHAKGRVTDLFRRIDRTATGNVPRQAFIDAIINSRFPTSRLEMEKVADLFDKDAFINHKDFINALRFDKNRRAEPKSDNERIAIEIDRQVRGCACCQPYKIEKISDGHYRFGDTQIRRMVRILRSTVMVRVGGGWVTLEEFLRSHDPCRAIGRRYQDIYPDVRPSNAVDTMRAFTKNRHARMSSTDSDGAQVPPGALGPITKIREKTERSFPMFPHGHDHQSHAHNGSSSSVSKLRAPSDVSLGDSRIGKGWPGGISPAGSQSSLDRGSRPPSRASADPERSTRIPSLRGKKGVRYNPPRQL</sequence>
<keyword evidence="3" id="KW-0206">Cytoskeleton</keyword>
<evidence type="ECO:0000259" key="6">
    <source>
        <dbReference type="PROSITE" id="PS51460"/>
    </source>
</evidence>
<feature type="coiled-coil region" evidence="4">
    <location>
        <begin position="1388"/>
        <end position="1415"/>
    </location>
</feature>
<dbReference type="Gene3D" id="1.20.58.60">
    <property type="match status" value="13"/>
</dbReference>
<dbReference type="SUPFAM" id="SSF47473">
    <property type="entry name" value="EF-hand"/>
    <property type="match status" value="1"/>
</dbReference>
<evidence type="ECO:0000313" key="8">
    <source>
        <dbReference type="WBParaSite" id="MBELARI_LOCUS493"/>
    </source>
</evidence>
<dbReference type="GO" id="GO:0005198">
    <property type="term" value="F:structural molecule activity"/>
    <property type="evidence" value="ECO:0007669"/>
    <property type="project" value="TreeGrafter"/>
</dbReference>
<dbReference type="PANTHER" id="PTHR23169">
    <property type="entry name" value="ENVOPLAKIN"/>
    <property type="match status" value="1"/>
</dbReference>
<evidence type="ECO:0000256" key="2">
    <source>
        <dbReference type="ARBA" id="ARBA00022490"/>
    </source>
</evidence>
<dbReference type="SUPFAM" id="SSF46966">
    <property type="entry name" value="Spectrin repeat"/>
    <property type="match status" value="14"/>
</dbReference>
<dbReference type="GO" id="GO:0031122">
    <property type="term" value="P:cytoplasmic microtubule organization"/>
    <property type="evidence" value="ECO:0007669"/>
    <property type="project" value="TreeGrafter"/>
</dbReference>
<evidence type="ECO:0000256" key="3">
    <source>
        <dbReference type="ARBA" id="ARBA00023212"/>
    </source>
</evidence>
<evidence type="ECO:0000256" key="4">
    <source>
        <dbReference type="SAM" id="Coils"/>
    </source>
</evidence>
<dbReference type="Proteomes" id="UP000887575">
    <property type="component" value="Unassembled WGS sequence"/>
</dbReference>
<dbReference type="SUPFAM" id="SSF143575">
    <property type="entry name" value="GAS2 domain-like"/>
    <property type="match status" value="1"/>
</dbReference>
<dbReference type="Gene3D" id="3.30.920.20">
    <property type="entry name" value="Gas2-like domain"/>
    <property type="match status" value="1"/>
</dbReference>
<dbReference type="GO" id="GO:0005886">
    <property type="term" value="C:plasma membrane"/>
    <property type="evidence" value="ECO:0007669"/>
    <property type="project" value="UniProtKB-SubCell"/>
</dbReference>
<dbReference type="InterPro" id="IPR003108">
    <property type="entry name" value="GAR_dom"/>
</dbReference>
<evidence type="ECO:0000313" key="7">
    <source>
        <dbReference type="Proteomes" id="UP000887575"/>
    </source>
</evidence>
<dbReference type="GO" id="GO:0045104">
    <property type="term" value="P:intermediate filament cytoskeleton organization"/>
    <property type="evidence" value="ECO:0007669"/>
    <property type="project" value="InterPro"/>
</dbReference>
<feature type="region of interest" description="Disordered" evidence="5">
    <location>
        <begin position="2661"/>
        <end position="2752"/>
    </location>
</feature>
<keyword evidence="4" id="KW-0175">Coiled coil</keyword>
<dbReference type="InterPro" id="IPR036534">
    <property type="entry name" value="GAR_dom_sf"/>
</dbReference>